<evidence type="ECO:0000313" key="2">
    <source>
        <dbReference type="Proteomes" id="UP000177309"/>
    </source>
</evidence>
<proteinExistence type="predicted"/>
<evidence type="ECO:0000313" key="1">
    <source>
        <dbReference type="EMBL" id="OGC33582.1"/>
    </source>
</evidence>
<dbReference type="AlphaFoldDB" id="A0A1F4TLI7"/>
<dbReference type="EMBL" id="MEUI01000031">
    <property type="protein sequence ID" value="OGC33582.1"/>
    <property type="molecule type" value="Genomic_DNA"/>
</dbReference>
<sequence>MGCGIGDLNCSGLSSFRRLVAQMGEVPSLPEPEEDSLPIETTYSNDLYVGVSGQRTIAIDNRVGLNIKYTGDNSEVSLNFDLVARYRRDFEGLTLVGSQLPVAIEGKTKEHYLDLLFSIRQASFSYYLSNWTFKGGYVPVQESITEFPLYIITTMAQELANPFIPARNKVVPGVSVGLSVWENKLSLNAYYSPFAPKNSIYFDSNSLDRVMGLPVSAESVSLDLPGDFETDHNFSFSSTIEVPSFAGLRISALYNFTAWPSPTVESFLPTGNKDVPYEAKFKYPQRHQTALSATGSFWWLSFWAQGAFSFTDPVTATAPNPLGQLQTKEGEEHQLEIVAGLKLHKPDSPFYVSGQYSRLDILQNGGVPQHIASLRVEATFLNDDLQFGVEGDYFVKYERPIISAGVKYRVSDSFLLEGGFRYADRSIPVPGWTNQGYVKIQYSGGN</sequence>
<protein>
    <submittedName>
        <fullName evidence="1">Uncharacterized protein</fullName>
    </submittedName>
</protein>
<gene>
    <name evidence="1" type="ORF">A2462_02740</name>
</gene>
<reference evidence="1 2" key="1">
    <citation type="journal article" date="2016" name="Nat. Commun.">
        <title>Thousands of microbial genomes shed light on interconnected biogeochemical processes in an aquifer system.</title>
        <authorList>
            <person name="Anantharaman K."/>
            <person name="Brown C.T."/>
            <person name="Hug L.A."/>
            <person name="Sharon I."/>
            <person name="Castelle C.J."/>
            <person name="Probst A.J."/>
            <person name="Thomas B.C."/>
            <person name="Singh A."/>
            <person name="Wilkins M.J."/>
            <person name="Karaoz U."/>
            <person name="Brodie E.L."/>
            <person name="Williams K.H."/>
            <person name="Hubbard S.S."/>
            <person name="Banfield J.F."/>
        </authorList>
    </citation>
    <scope>NUCLEOTIDE SEQUENCE [LARGE SCALE GENOMIC DNA]</scope>
</reference>
<dbReference type="Proteomes" id="UP000177309">
    <property type="component" value="Unassembled WGS sequence"/>
</dbReference>
<comment type="caution">
    <text evidence="1">The sequence shown here is derived from an EMBL/GenBank/DDBJ whole genome shotgun (WGS) entry which is preliminary data.</text>
</comment>
<accession>A0A1F4TLI7</accession>
<name>A0A1F4TLI7_UNCSA</name>
<organism evidence="1 2">
    <name type="scientific">candidate division WOR-1 bacterium RIFOXYC2_FULL_41_25</name>
    <dbReference type="NCBI Taxonomy" id="1802586"/>
    <lineage>
        <taxon>Bacteria</taxon>
        <taxon>Bacillati</taxon>
        <taxon>Saganbacteria</taxon>
    </lineage>
</organism>